<comment type="caution">
    <text evidence="1">The sequence shown here is derived from an EMBL/GenBank/DDBJ whole genome shotgun (WGS) entry which is preliminary data.</text>
</comment>
<protein>
    <submittedName>
        <fullName evidence="1">Uncharacterized protein</fullName>
    </submittedName>
</protein>
<evidence type="ECO:0000313" key="1">
    <source>
        <dbReference type="EMBL" id="MDA3731648.1"/>
    </source>
</evidence>
<dbReference type="RefSeq" id="WP_271012010.1">
    <property type="nucleotide sequence ID" value="NZ_JAQIFT010000040.1"/>
</dbReference>
<evidence type="ECO:0000313" key="2">
    <source>
        <dbReference type="Proteomes" id="UP001169242"/>
    </source>
</evidence>
<dbReference type="AlphaFoldDB" id="A0AA42DMF9"/>
<reference evidence="1" key="1">
    <citation type="journal article" date="2023" name="Int. J. Syst. Evol. Microbiol.">
        <title>&lt;i&gt;Holtiella tumoricola&lt;/i&gt; gen. nov. sp. nov., isolated from a human clinical sample.</title>
        <authorList>
            <person name="Allen-Vercoe E."/>
            <person name="Daigneault M.C."/>
            <person name="Vancuren S.J."/>
            <person name="Cochrane K."/>
            <person name="O'Neal L.L."/>
            <person name="Sankaranarayanan K."/>
            <person name="Lawson P.A."/>
        </authorList>
    </citation>
    <scope>NUCLEOTIDE SEQUENCE</scope>
    <source>
        <strain evidence="1">CC70A</strain>
    </source>
</reference>
<dbReference type="Proteomes" id="UP001169242">
    <property type="component" value="Unassembled WGS sequence"/>
</dbReference>
<proteinExistence type="predicted"/>
<accession>A0AA42DMF9</accession>
<organism evidence="1 2">
    <name type="scientific">Holtiella tumoricola</name>
    <dbReference type="NCBI Taxonomy" id="3018743"/>
    <lineage>
        <taxon>Bacteria</taxon>
        <taxon>Bacillati</taxon>
        <taxon>Bacillota</taxon>
        <taxon>Clostridia</taxon>
        <taxon>Lachnospirales</taxon>
        <taxon>Cellulosilyticaceae</taxon>
        <taxon>Holtiella</taxon>
    </lineage>
</organism>
<dbReference type="EMBL" id="JAQIFT010000040">
    <property type="protein sequence ID" value="MDA3731648.1"/>
    <property type="molecule type" value="Genomic_DNA"/>
</dbReference>
<gene>
    <name evidence="1" type="ORF">PBV87_09185</name>
</gene>
<sequence length="91" mass="10426">MGNQKVVRTSSMMGIARGENIAYKELENLLEEGYKVVMCNPIGNWLEYILEKEDQPQEYVVNVDCEVIPGKVDVDKIHTKLVERINKQTVT</sequence>
<name>A0AA42DMF9_9FIRM</name>
<keyword evidence="2" id="KW-1185">Reference proteome</keyword>